<evidence type="ECO:0000313" key="1">
    <source>
        <dbReference type="EMBL" id="MBB6509820.1"/>
    </source>
</evidence>
<accession>A0A7X0JM95</accession>
<protein>
    <submittedName>
        <fullName evidence="1">Uncharacterized protein</fullName>
    </submittedName>
</protein>
<reference evidence="1 2" key="1">
    <citation type="submission" date="2020-08" db="EMBL/GenBank/DDBJ databases">
        <title>The Agave Microbiome: Exploring the role of microbial communities in plant adaptations to desert environments.</title>
        <authorList>
            <person name="Partida-Martinez L.P."/>
        </authorList>
    </citation>
    <scope>NUCLEOTIDE SEQUENCE [LARGE SCALE GENOMIC DNA]</scope>
    <source>
        <strain evidence="1 2">AS3.12</strain>
    </source>
</reference>
<dbReference type="AlphaFoldDB" id="A0A7X0JM95"/>
<dbReference type="Proteomes" id="UP000585437">
    <property type="component" value="Unassembled WGS sequence"/>
</dbReference>
<dbReference type="EMBL" id="JACHBU010000006">
    <property type="protein sequence ID" value="MBB6509820.1"/>
    <property type="molecule type" value="Genomic_DNA"/>
</dbReference>
<comment type="caution">
    <text evidence="1">The sequence shown here is derived from an EMBL/GenBank/DDBJ whole genome shotgun (WGS) entry which is preliminary data.</text>
</comment>
<dbReference type="RefSeq" id="WP_165699857.1">
    <property type="nucleotide sequence ID" value="NZ_JACHBU010000006.1"/>
</dbReference>
<organism evidence="1 2">
    <name type="scientific">Rhizobium soli</name>
    <dbReference type="NCBI Taxonomy" id="424798"/>
    <lineage>
        <taxon>Bacteria</taxon>
        <taxon>Pseudomonadati</taxon>
        <taxon>Pseudomonadota</taxon>
        <taxon>Alphaproteobacteria</taxon>
        <taxon>Hyphomicrobiales</taxon>
        <taxon>Rhizobiaceae</taxon>
        <taxon>Rhizobium/Agrobacterium group</taxon>
        <taxon>Rhizobium</taxon>
    </lineage>
</organism>
<sequence length="57" mass="6613">MQRTEEVVARALALVAQSKALRERHDKERKEIYGRIEIANLRKPHVPKGIQLPLNLQ</sequence>
<keyword evidence="2" id="KW-1185">Reference proteome</keyword>
<name>A0A7X0JM95_9HYPH</name>
<evidence type="ECO:0000313" key="2">
    <source>
        <dbReference type="Proteomes" id="UP000585437"/>
    </source>
</evidence>
<proteinExistence type="predicted"/>
<gene>
    <name evidence="1" type="ORF">F4695_003204</name>
</gene>